<proteinExistence type="predicted"/>
<dbReference type="RefSeq" id="XP_060291744.1">
    <property type="nucleotide sequence ID" value="XM_060446049.1"/>
</dbReference>
<sequence>MAMRSASAGPRSYRQLGVITASPLGLAAAVERMRGKDIEFSAIDLSCGGAAAQQYQGRCWCWPWFRGHCLRFCRYQHLFGATELVYFVIDARRPLDHLEVVEDELRALRAVEELEDVPFALVASHGDGPGAEFIRDFICDRLRLPQDQVSV</sequence>
<dbReference type="Gene3D" id="3.40.50.300">
    <property type="entry name" value="P-loop containing nucleotide triphosphate hydrolases"/>
    <property type="match status" value="1"/>
</dbReference>
<reference evidence="1" key="1">
    <citation type="submission" date="2023-06" db="EMBL/GenBank/DDBJ databases">
        <title>Genome-scale phylogeny and comparative genomics of the fungal order Sordariales.</title>
        <authorList>
            <consortium name="Lawrence Berkeley National Laboratory"/>
            <person name="Hensen N."/>
            <person name="Bonometti L."/>
            <person name="Westerberg I."/>
            <person name="Brannstrom I.O."/>
            <person name="Guillou S."/>
            <person name="Cros-Aarteil S."/>
            <person name="Calhoun S."/>
            <person name="Haridas S."/>
            <person name="Kuo A."/>
            <person name="Mondo S."/>
            <person name="Pangilinan J."/>
            <person name="Riley R."/>
            <person name="LaButti K."/>
            <person name="Andreopoulos B."/>
            <person name="Lipzen A."/>
            <person name="Chen C."/>
            <person name="Yanf M."/>
            <person name="Daum C."/>
            <person name="Ng V."/>
            <person name="Clum A."/>
            <person name="Steindorff A."/>
            <person name="Ohm R."/>
            <person name="Martin F."/>
            <person name="Silar P."/>
            <person name="Natvig D."/>
            <person name="Lalanne C."/>
            <person name="Gautier V."/>
            <person name="Ament-velasquez S.L."/>
            <person name="Kruys A."/>
            <person name="Hutchinson M.I."/>
            <person name="Powell A.J."/>
            <person name="Barry K."/>
            <person name="Miller A.N."/>
            <person name="Grigoriev I.V."/>
            <person name="Debuchy R."/>
            <person name="Gladieux P."/>
            <person name="Thoren M.H."/>
            <person name="Johannesson H."/>
        </authorList>
    </citation>
    <scope>NUCLEOTIDE SEQUENCE</scope>
    <source>
        <strain evidence="1">SMH2392-1A</strain>
    </source>
</reference>
<dbReference type="Proteomes" id="UP001172101">
    <property type="component" value="Unassembled WGS sequence"/>
</dbReference>
<accession>A0AA39ZZW9</accession>
<protein>
    <submittedName>
        <fullName evidence="1">Uncharacterized protein</fullName>
    </submittedName>
</protein>
<dbReference type="EMBL" id="JAUIRO010000007">
    <property type="protein sequence ID" value="KAK0706650.1"/>
    <property type="molecule type" value="Genomic_DNA"/>
</dbReference>
<evidence type="ECO:0000313" key="2">
    <source>
        <dbReference type="Proteomes" id="UP001172101"/>
    </source>
</evidence>
<gene>
    <name evidence="1" type="ORF">B0T26DRAFT_756128</name>
</gene>
<comment type="caution">
    <text evidence="1">The sequence shown here is derived from an EMBL/GenBank/DDBJ whole genome shotgun (WGS) entry which is preliminary data.</text>
</comment>
<keyword evidence="2" id="KW-1185">Reference proteome</keyword>
<evidence type="ECO:0000313" key="1">
    <source>
        <dbReference type="EMBL" id="KAK0706650.1"/>
    </source>
</evidence>
<name>A0AA39ZZW9_9PEZI</name>
<dbReference type="InterPro" id="IPR027417">
    <property type="entry name" value="P-loop_NTPase"/>
</dbReference>
<organism evidence="1 2">
    <name type="scientific">Lasiosphaeria miniovina</name>
    <dbReference type="NCBI Taxonomy" id="1954250"/>
    <lineage>
        <taxon>Eukaryota</taxon>
        <taxon>Fungi</taxon>
        <taxon>Dikarya</taxon>
        <taxon>Ascomycota</taxon>
        <taxon>Pezizomycotina</taxon>
        <taxon>Sordariomycetes</taxon>
        <taxon>Sordariomycetidae</taxon>
        <taxon>Sordariales</taxon>
        <taxon>Lasiosphaeriaceae</taxon>
        <taxon>Lasiosphaeria</taxon>
    </lineage>
</organism>
<dbReference type="AlphaFoldDB" id="A0AA39ZZW9"/>
<dbReference type="GeneID" id="85329319"/>